<name>A0A6J2KFV7_BOMMA</name>
<dbReference type="KEGG" id="bman:114250698"/>
<dbReference type="PANTHER" id="PTHR47331">
    <property type="entry name" value="PHD-TYPE DOMAIN-CONTAINING PROTEIN"/>
    <property type="match status" value="1"/>
</dbReference>
<dbReference type="GeneID" id="114250698"/>
<dbReference type="RefSeq" id="XP_028040478.1">
    <property type="nucleotide sequence ID" value="XM_028184677.1"/>
</dbReference>
<dbReference type="Pfam" id="PF18701">
    <property type="entry name" value="DUF5641"/>
    <property type="match status" value="1"/>
</dbReference>
<dbReference type="PROSITE" id="PS50994">
    <property type="entry name" value="INTEGRASE"/>
    <property type="match status" value="1"/>
</dbReference>
<sequence>MGNLPQHRVTPGGFPFENVALDYAGPIQAVTRQGRGCKVTKVYIGIFVCCATKAIHLKLVGDLTSNTFILALRRFISRRGKPTNIYSDNGTSFVGAYNEISKFIKASCDGLTDTMASDGVFFHFIPAYSPHFAGVAEAGVKSTKYHLVRVLGQCNLTYEELNTTLVQIEALLNSSPLTPLSSSPEDLTPLTPGHFLIGRPLVSLPSPELRDRSTNTLTRFHRIEQLRQHFWSRWSKEYIFEQTPHTFRLERNGVQARGH</sequence>
<dbReference type="InterPro" id="IPR012337">
    <property type="entry name" value="RNaseH-like_sf"/>
</dbReference>
<dbReference type="InterPro" id="IPR036397">
    <property type="entry name" value="RNaseH_sf"/>
</dbReference>
<keyword evidence="2" id="KW-1185">Reference proteome</keyword>
<evidence type="ECO:0000313" key="2">
    <source>
        <dbReference type="Proteomes" id="UP000504629"/>
    </source>
</evidence>
<accession>A0A6J2KFV7</accession>
<proteinExistence type="predicted"/>
<evidence type="ECO:0000259" key="1">
    <source>
        <dbReference type="PROSITE" id="PS50994"/>
    </source>
</evidence>
<dbReference type="PANTHER" id="PTHR47331:SF1">
    <property type="entry name" value="GAG-LIKE PROTEIN"/>
    <property type="match status" value="1"/>
</dbReference>
<dbReference type="SUPFAM" id="SSF53098">
    <property type="entry name" value="Ribonuclease H-like"/>
    <property type="match status" value="1"/>
</dbReference>
<organism evidence="2 3">
    <name type="scientific">Bombyx mandarina</name>
    <name type="common">Wild silk moth</name>
    <name type="synonym">Wild silkworm</name>
    <dbReference type="NCBI Taxonomy" id="7092"/>
    <lineage>
        <taxon>Eukaryota</taxon>
        <taxon>Metazoa</taxon>
        <taxon>Ecdysozoa</taxon>
        <taxon>Arthropoda</taxon>
        <taxon>Hexapoda</taxon>
        <taxon>Insecta</taxon>
        <taxon>Pterygota</taxon>
        <taxon>Neoptera</taxon>
        <taxon>Endopterygota</taxon>
        <taxon>Lepidoptera</taxon>
        <taxon>Glossata</taxon>
        <taxon>Ditrysia</taxon>
        <taxon>Bombycoidea</taxon>
        <taxon>Bombycidae</taxon>
        <taxon>Bombycinae</taxon>
        <taxon>Bombyx</taxon>
    </lineage>
</organism>
<feature type="domain" description="Integrase catalytic" evidence="1">
    <location>
        <begin position="11"/>
        <end position="200"/>
    </location>
</feature>
<protein>
    <submittedName>
        <fullName evidence="3">Uncharacterized protein LOC114250698</fullName>
    </submittedName>
</protein>
<reference evidence="3" key="1">
    <citation type="submission" date="2025-08" db="UniProtKB">
        <authorList>
            <consortium name="RefSeq"/>
        </authorList>
    </citation>
    <scope>IDENTIFICATION</scope>
    <source>
        <tissue evidence="3">Silk gland</tissue>
    </source>
</reference>
<dbReference type="Proteomes" id="UP000504629">
    <property type="component" value="Unplaced"/>
</dbReference>
<dbReference type="OrthoDB" id="8194935at2759"/>
<evidence type="ECO:0000313" key="3">
    <source>
        <dbReference type="RefSeq" id="XP_028040478.1"/>
    </source>
</evidence>
<dbReference type="InterPro" id="IPR040676">
    <property type="entry name" value="DUF5641"/>
</dbReference>
<dbReference type="AlphaFoldDB" id="A0A6J2KFV7"/>
<dbReference type="GO" id="GO:0015074">
    <property type="term" value="P:DNA integration"/>
    <property type="evidence" value="ECO:0007669"/>
    <property type="project" value="InterPro"/>
</dbReference>
<dbReference type="InterPro" id="IPR001584">
    <property type="entry name" value="Integrase_cat-core"/>
</dbReference>
<dbReference type="GO" id="GO:0003676">
    <property type="term" value="F:nucleic acid binding"/>
    <property type="evidence" value="ECO:0007669"/>
    <property type="project" value="InterPro"/>
</dbReference>
<gene>
    <name evidence="3" type="primary">LOC114250698</name>
</gene>
<dbReference type="Gene3D" id="3.30.420.10">
    <property type="entry name" value="Ribonuclease H-like superfamily/Ribonuclease H"/>
    <property type="match status" value="1"/>
</dbReference>